<keyword evidence="1 7" id="KW-0444">Lipid biosynthesis</keyword>
<evidence type="ECO:0000256" key="3">
    <source>
        <dbReference type="ARBA" id="ARBA00022737"/>
    </source>
</evidence>
<keyword evidence="8" id="KW-0732">Signal</keyword>
<sequence length="305" mass="34254">MSMFGSWLLVPSLSLSQANGFYGSKGISGRIPEGYTLLEQRFMKAVARAGRFWKESTGVQLLEWLKDGWTYHAKGLWFSPNASSHPVLTLFGSTNLNSRSSHIDTELSFVMILPSEQQNTDSQQKATESANGITILQAQLADEVANIRANAHEWKGDKRKHSVEIITNHAHMSTTSRIFRNGEDVTQDLEFASSLKFRSNVQRLTLLSASKYQYVLNRITHAFIERDGELDEYLDSFDNSAQDIPKILIKEYPDLIVALRTPGVPWNRSWSFHGHSQISADERGRGREVVIDGELVVAIVDVLNG</sequence>
<proteinExistence type="inferred from homology"/>
<comment type="pathway">
    <text evidence="7">Phospholipid metabolism; phosphatidylglycerol biosynthesis; phosphatidylglycerol from CDP-diacylglycerol: step 1/2.</text>
</comment>
<dbReference type="GO" id="GO:0005524">
    <property type="term" value="F:ATP binding"/>
    <property type="evidence" value="ECO:0007669"/>
    <property type="project" value="UniProtKB-KW"/>
</dbReference>
<comment type="caution">
    <text evidence="9">The sequence shown here is derived from an EMBL/GenBank/DDBJ whole genome shotgun (WGS) entry which is preliminary data.</text>
</comment>
<keyword evidence="6 7" id="KW-1208">Phospholipid metabolism</keyword>
<keyword evidence="7" id="KW-0496">Mitochondrion</keyword>
<evidence type="ECO:0000256" key="4">
    <source>
        <dbReference type="ARBA" id="ARBA00023098"/>
    </source>
</evidence>
<comment type="function">
    <text evidence="7">Functions in the biosynthesis of the anionic phospholipids phosphatidylglycerol and cardiolipin.</text>
</comment>
<dbReference type="UniPathway" id="UPA00084">
    <property type="reaction ID" value="UER00503"/>
</dbReference>
<evidence type="ECO:0000256" key="6">
    <source>
        <dbReference type="ARBA" id="ARBA00023264"/>
    </source>
</evidence>
<dbReference type="Gene3D" id="3.30.870.10">
    <property type="entry name" value="Endonuclease Chain A"/>
    <property type="match status" value="1"/>
</dbReference>
<dbReference type="PANTHER" id="PTHR12586">
    <property type="entry name" value="CDP-DIACYLGLYCEROL--SERINE O-PHOSPHATIDYLTRANSFERASE"/>
    <property type="match status" value="1"/>
</dbReference>
<keyword evidence="4 7" id="KW-0443">Lipid metabolism</keyword>
<evidence type="ECO:0000256" key="1">
    <source>
        <dbReference type="ARBA" id="ARBA00022516"/>
    </source>
</evidence>
<evidence type="ECO:0000256" key="2">
    <source>
        <dbReference type="ARBA" id="ARBA00022679"/>
    </source>
</evidence>
<dbReference type="EC" id="2.7.8.5" evidence="7"/>
<dbReference type="PANTHER" id="PTHR12586:SF1">
    <property type="entry name" value="CDP-DIACYLGLYCEROL--GLYCEROL-3-PHOSPHATE 3-PHOSPHATIDYLTRANSFERASE, MITOCHONDRIAL"/>
    <property type="match status" value="1"/>
</dbReference>
<keyword evidence="7" id="KW-0067">ATP-binding</keyword>
<gene>
    <name evidence="9" type="ORF">WG66_15344</name>
</gene>
<keyword evidence="2 7" id="KW-0808">Transferase</keyword>
<comment type="catalytic activity">
    <reaction evidence="7">
        <text>a CDP-1,2-diacyl-sn-glycerol + sn-glycerol 3-phosphate = a 1,2-diacyl-sn-glycero-3-phospho-(1'-sn-glycero-3'-phosphate) + CMP + H(+)</text>
        <dbReference type="Rhea" id="RHEA:12593"/>
        <dbReference type="ChEBI" id="CHEBI:15378"/>
        <dbReference type="ChEBI" id="CHEBI:57597"/>
        <dbReference type="ChEBI" id="CHEBI:58332"/>
        <dbReference type="ChEBI" id="CHEBI:60110"/>
        <dbReference type="ChEBI" id="CHEBI:60377"/>
        <dbReference type="EC" id="2.7.8.5"/>
    </reaction>
</comment>
<feature type="signal peptide" evidence="8">
    <location>
        <begin position="1"/>
        <end position="20"/>
    </location>
</feature>
<keyword evidence="7" id="KW-0547">Nucleotide-binding</keyword>
<name>A0A0W0F713_MONRR</name>
<comment type="subcellular location">
    <subcellularLocation>
        <location evidence="7">Mitochondrion</location>
    </subcellularLocation>
</comment>
<evidence type="ECO:0000256" key="7">
    <source>
        <dbReference type="RuleBase" id="RU365024"/>
    </source>
</evidence>
<dbReference type="EMBL" id="LATX01002261">
    <property type="protein sequence ID" value="KTB32076.1"/>
    <property type="molecule type" value="Genomic_DNA"/>
</dbReference>
<evidence type="ECO:0000256" key="8">
    <source>
        <dbReference type="SAM" id="SignalP"/>
    </source>
</evidence>
<evidence type="ECO:0000256" key="5">
    <source>
        <dbReference type="ARBA" id="ARBA00023209"/>
    </source>
</evidence>
<dbReference type="GO" id="GO:0032049">
    <property type="term" value="P:cardiolipin biosynthetic process"/>
    <property type="evidence" value="ECO:0007669"/>
    <property type="project" value="InterPro"/>
</dbReference>
<dbReference type="GO" id="GO:0008444">
    <property type="term" value="F:CDP-diacylglycerol-glycerol-3-phosphate 3-phosphatidyltransferase activity"/>
    <property type="evidence" value="ECO:0007669"/>
    <property type="project" value="UniProtKB-EC"/>
</dbReference>
<dbReference type="InterPro" id="IPR016270">
    <property type="entry name" value="PGS1"/>
</dbReference>
<comment type="similarity">
    <text evidence="7">Belongs to the CDP-alcohol phosphatidyltransferase class-II family.</text>
</comment>
<evidence type="ECO:0000313" key="10">
    <source>
        <dbReference type="Proteomes" id="UP000054988"/>
    </source>
</evidence>
<dbReference type="AlphaFoldDB" id="A0A0W0F713"/>
<organism evidence="9 10">
    <name type="scientific">Moniliophthora roreri</name>
    <name type="common">Frosty pod rot fungus</name>
    <name type="synonym">Monilia roreri</name>
    <dbReference type="NCBI Taxonomy" id="221103"/>
    <lineage>
        <taxon>Eukaryota</taxon>
        <taxon>Fungi</taxon>
        <taxon>Dikarya</taxon>
        <taxon>Basidiomycota</taxon>
        <taxon>Agaricomycotina</taxon>
        <taxon>Agaricomycetes</taxon>
        <taxon>Agaricomycetidae</taxon>
        <taxon>Agaricales</taxon>
        <taxon>Marasmiineae</taxon>
        <taxon>Marasmiaceae</taxon>
        <taxon>Moniliophthora</taxon>
    </lineage>
</organism>
<reference evidence="9 10" key="1">
    <citation type="submission" date="2015-12" db="EMBL/GenBank/DDBJ databases">
        <title>Draft genome sequence of Moniliophthora roreri, the causal agent of frosty pod rot of cacao.</title>
        <authorList>
            <person name="Aime M.C."/>
            <person name="Diaz-Valderrama J.R."/>
            <person name="Kijpornyongpan T."/>
            <person name="Phillips-Mora W."/>
        </authorList>
    </citation>
    <scope>NUCLEOTIDE SEQUENCE [LARGE SCALE GENOMIC DNA]</scope>
    <source>
        <strain evidence="9 10">MCA 2952</strain>
    </source>
</reference>
<dbReference type="Proteomes" id="UP000054988">
    <property type="component" value="Unassembled WGS sequence"/>
</dbReference>
<evidence type="ECO:0000313" key="9">
    <source>
        <dbReference type="EMBL" id="KTB32076.1"/>
    </source>
</evidence>
<accession>A0A0W0F713</accession>
<keyword evidence="3" id="KW-0677">Repeat</keyword>
<keyword evidence="5 7" id="KW-0594">Phospholipid biosynthesis</keyword>
<feature type="chain" id="PRO_5006901531" description="CDP-diacylglycerol--glycerol-3-phosphate 3-phosphatidyltransferase" evidence="8">
    <location>
        <begin position="21"/>
        <end position="305"/>
    </location>
</feature>
<dbReference type="GO" id="GO:0005739">
    <property type="term" value="C:mitochondrion"/>
    <property type="evidence" value="ECO:0007669"/>
    <property type="project" value="UniProtKB-SubCell"/>
</dbReference>
<protein>
    <recommendedName>
        <fullName evidence="7">CDP-diacylglycerol--glycerol-3-phosphate 3-phosphatidyltransferase</fullName>
        <ecNumber evidence="7">2.7.8.5</ecNumber>
    </recommendedName>
</protein>